<evidence type="ECO:0000313" key="3">
    <source>
        <dbReference type="Proteomes" id="UP001642409"/>
    </source>
</evidence>
<proteinExistence type="predicted"/>
<accession>A0ABP1H8J4</accession>
<feature type="transmembrane region" description="Helical" evidence="1">
    <location>
        <begin position="21"/>
        <end position="41"/>
    </location>
</feature>
<name>A0ABP1H8J4_9EUKA</name>
<keyword evidence="3" id="KW-1185">Reference proteome</keyword>
<feature type="transmembrane region" description="Helical" evidence="1">
    <location>
        <begin position="53"/>
        <end position="75"/>
    </location>
</feature>
<dbReference type="EMBL" id="CAXDID020000021">
    <property type="protein sequence ID" value="CAL5987335.1"/>
    <property type="molecule type" value="Genomic_DNA"/>
</dbReference>
<evidence type="ECO:0000313" key="2">
    <source>
        <dbReference type="EMBL" id="CAL5987335.1"/>
    </source>
</evidence>
<reference evidence="2 3" key="1">
    <citation type="submission" date="2024-07" db="EMBL/GenBank/DDBJ databases">
        <authorList>
            <person name="Akdeniz Z."/>
        </authorList>
    </citation>
    <scope>NUCLEOTIDE SEQUENCE [LARGE SCALE GENOMIC DNA]</scope>
</reference>
<gene>
    <name evidence="2" type="ORF">HINF_LOCUS9841</name>
</gene>
<keyword evidence="1" id="KW-1133">Transmembrane helix</keyword>
<sequence length="135" mass="15487">MKYLAFSHRLARNIKKDNINVEIIIHLFVKVLVVFLVHTILKDAMIQSQAPALKLSLIMGIFSSPYILQAGISIYKKRMTRFYEDMAIFILFSSILLNSGNKFTAQRLFLIVFGELMHNLIHVLINTLTSFIVGE</sequence>
<feature type="transmembrane region" description="Helical" evidence="1">
    <location>
        <begin position="82"/>
        <end position="101"/>
    </location>
</feature>
<keyword evidence="1" id="KW-0472">Membrane</keyword>
<comment type="caution">
    <text evidence="2">The sequence shown here is derived from an EMBL/GenBank/DDBJ whole genome shotgun (WGS) entry which is preliminary data.</text>
</comment>
<organism evidence="2 3">
    <name type="scientific">Hexamita inflata</name>
    <dbReference type="NCBI Taxonomy" id="28002"/>
    <lineage>
        <taxon>Eukaryota</taxon>
        <taxon>Metamonada</taxon>
        <taxon>Diplomonadida</taxon>
        <taxon>Hexamitidae</taxon>
        <taxon>Hexamitinae</taxon>
        <taxon>Hexamita</taxon>
    </lineage>
</organism>
<dbReference type="Proteomes" id="UP001642409">
    <property type="component" value="Unassembled WGS sequence"/>
</dbReference>
<keyword evidence="1" id="KW-0812">Transmembrane</keyword>
<protein>
    <submittedName>
        <fullName evidence="2">Hypothetical_protein</fullName>
    </submittedName>
</protein>
<evidence type="ECO:0000256" key="1">
    <source>
        <dbReference type="SAM" id="Phobius"/>
    </source>
</evidence>